<dbReference type="InterPro" id="IPR001680">
    <property type="entry name" value="WD40_rpt"/>
</dbReference>
<dbReference type="PROSITE" id="PS50294">
    <property type="entry name" value="WD_REPEATS_REGION"/>
    <property type="match status" value="1"/>
</dbReference>
<feature type="compositionally biased region" description="Acidic residues" evidence="4">
    <location>
        <begin position="895"/>
        <end position="908"/>
    </location>
</feature>
<dbReference type="PANTHER" id="PTHR15574">
    <property type="entry name" value="WD REPEAT DOMAIN-CONTAINING FAMILY"/>
    <property type="match status" value="1"/>
</dbReference>
<evidence type="ECO:0000256" key="4">
    <source>
        <dbReference type="SAM" id="MobiDB-lite"/>
    </source>
</evidence>
<dbReference type="InterPro" id="IPR011990">
    <property type="entry name" value="TPR-like_helical_dom_sf"/>
</dbReference>
<feature type="compositionally biased region" description="Low complexity" evidence="4">
    <location>
        <begin position="1362"/>
        <end position="1371"/>
    </location>
</feature>
<feature type="region of interest" description="Disordered" evidence="4">
    <location>
        <begin position="1362"/>
        <end position="1400"/>
    </location>
</feature>
<dbReference type="Gene3D" id="2.130.10.10">
    <property type="entry name" value="YVTN repeat-like/Quinoprotein amine dehydrogenase"/>
    <property type="match status" value="3"/>
</dbReference>
<dbReference type="InterPro" id="IPR036322">
    <property type="entry name" value="WD40_repeat_dom_sf"/>
</dbReference>
<proteinExistence type="predicted"/>
<keyword evidence="2" id="KW-0677">Repeat</keyword>
<feature type="region of interest" description="Disordered" evidence="4">
    <location>
        <begin position="528"/>
        <end position="671"/>
    </location>
</feature>
<keyword evidence="1 3" id="KW-0853">WD repeat</keyword>
<gene>
    <name evidence="5" type="ORF">C2E21_6989</name>
</gene>
<dbReference type="SUPFAM" id="SSF50978">
    <property type="entry name" value="WD40 repeat-like"/>
    <property type="match status" value="1"/>
</dbReference>
<dbReference type="STRING" id="3076.A0A2P6TIU3"/>
<feature type="region of interest" description="Disordered" evidence="4">
    <location>
        <begin position="367"/>
        <end position="391"/>
    </location>
</feature>
<keyword evidence="6" id="KW-1185">Reference proteome</keyword>
<name>A0A2P6TIU3_CHLSO</name>
<feature type="compositionally biased region" description="Low complexity" evidence="4">
    <location>
        <begin position="560"/>
        <end position="643"/>
    </location>
</feature>
<evidence type="ECO:0000313" key="5">
    <source>
        <dbReference type="EMBL" id="PRW39165.1"/>
    </source>
</evidence>
<dbReference type="SUPFAM" id="SSF48452">
    <property type="entry name" value="TPR-like"/>
    <property type="match status" value="1"/>
</dbReference>
<feature type="compositionally biased region" description="Basic and acidic residues" evidence="4">
    <location>
        <begin position="1372"/>
        <end position="1386"/>
    </location>
</feature>
<evidence type="ECO:0000256" key="3">
    <source>
        <dbReference type="PROSITE-ProRule" id="PRU00221"/>
    </source>
</evidence>
<dbReference type="Proteomes" id="UP000239899">
    <property type="component" value="Unassembled WGS sequence"/>
</dbReference>
<dbReference type="PROSITE" id="PS50082">
    <property type="entry name" value="WD_REPEATS_2"/>
    <property type="match status" value="1"/>
</dbReference>
<dbReference type="GO" id="GO:0080008">
    <property type="term" value="C:Cul4-RING E3 ubiquitin ligase complex"/>
    <property type="evidence" value="ECO:0007669"/>
    <property type="project" value="TreeGrafter"/>
</dbReference>
<comment type="caution">
    <text evidence="5">The sequence shown here is derived from an EMBL/GenBank/DDBJ whole genome shotgun (WGS) entry which is preliminary data.</text>
</comment>
<evidence type="ECO:0000313" key="6">
    <source>
        <dbReference type="Proteomes" id="UP000239899"/>
    </source>
</evidence>
<reference evidence="5 6" key="1">
    <citation type="journal article" date="2018" name="Plant J.">
        <title>Genome sequences of Chlorella sorokiniana UTEX 1602 and Micractinium conductrix SAG 241.80: implications to maltose excretion by a green alga.</title>
        <authorList>
            <person name="Arriola M.B."/>
            <person name="Velmurugan N."/>
            <person name="Zhang Y."/>
            <person name="Plunkett M.H."/>
            <person name="Hondzo H."/>
            <person name="Barney B.M."/>
        </authorList>
    </citation>
    <scope>NUCLEOTIDE SEQUENCE [LARGE SCALE GENOMIC DNA]</scope>
    <source>
        <strain evidence="6">UTEX 1602</strain>
    </source>
</reference>
<feature type="region of interest" description="Disordered" evidence="4">
    <location>
        <begin position="878"/>
        <end position="911"/>
    </location>
</feature>
<sequence>MEDGLQRLHRELGVTPPRAVQARLHFNEAAAKRLSIEAVLRGHSGCVNRLCWNESGSLLASGSDDRKVMLWSYPDTQRQPLSIETEHQANIFGVRFLPQTGDTRLVTCAMDYTVQLHQLDTPPASLHPPVRAASSTRRHPNLATTAASVRSVVYSCHRSRVKDVAVEPLNPHLFWSAAEDGCVRQFDTRVPTAQQRDYDSPNMLLCVRNKGRFAELKSLNLNPANPHQLAVAACDPLLRIYDRRMLTPAAPVRLAPPAQPLLALAPPHLAMATAAAGSGNGGRASRMHATYVAWGNRGDKVVATYHGDHAYCFDVSGAGQSASSSAAGSPQQQAGGQPLNLFAQPAASAALAAGAIRHGLTVGGRLRNGSSPVAGGSSSANGYSGSSSSGSMGDLPGMLPAAAERAKADGNLALFSKQLYEAVQHYSTAIRLAPWAPSLYTNRALALLQRGWGGDAMCALKDAETAVCLDPSNSKAHYRRLQALRAAGMLQSATTAIRLFKQHFPESVADVEGLEEVIAAEMTQQQQQAELRRQQAEQRRQQRRRRGLQFDRARRERRQQQQQAQQAAVSTAGAEEGAGGAAAAVPGEQQQRQAAERGASPGSPAAVAPPAAAEPAGPSASSGSSEAGEASGAAGPAAPAAHPAADDGWDDLYASASSDEDEEEDSAAAAAGAASGSGIDVQYAAALEAAAAGGATAEEAAAAAAAPSADALVAAQQAEEAGVKAPPRQPSLWNAFEGGRRMLQRFVGQCNLQTDIKECCFLGCSDELVATGSDDGRVFIFRTATGECIRVFTADEDVANAVQPHPHLPVLATSGIESTVKLWSPEGEPTTGGSIGEVVRRNQERLKEGPTVLRGIDPRIIAALTDNPELLRALVQRATQRPGSGGEGGERAEGGEDASGSEDEDDEEGGVREQIDRLLEGGLIGRAMAASAAWHKTKGALQQQELEEWRLLRGEALGCSAAALSSIASSSGSVAVVGSAEPAGSAWVAAAAAAATSPQITATASTAQQTQQALPPLDEVEALETAEEGQEACRGPTLPGSPPCRHQLFDCATAEALIAAFADAEVREYLQHQVAALDPPHSSRRSGAEGTAAAPPAIITTAAPAPFHPARTGAAPLPVAAGAAAIPAAGMHPVPDPVLAAWMVTRSPADLPVRGYTAPPSRSACRLVAAQEMRSFYEREQRRQGSHFKWSGLTQEQASGRGSGGAPMQLAPEPAQAPAPHKTLKGLVRRNLMLKHVGDMAQQSKATVWAQQHAQQMEAEAAQRLKQQQADAAAADKARKAAVAAAARRAQLGAKAGEGFAAVVQLAKQAKAQQQDAATPGGKGTSAGAINGSSPGAAKPGKALPALKLQKLTEHWQRTAAAAAAAAGEQTARQRQEAAAREELRQHWAAVKGRLPDAAA</sequence>
<evidence type="ECO:0000256" key="2">
    <source>
        <dbReference type="ARBA" id="ARBA00022737"/>
    </source>
</evidence>
<dbReference type="OrthoDB" id="4869960at2759"/>
<dbReference type="EMBL" id="LHPG02000014">
    <property type="protein sequence ID" value="PRW39165.1"/>
    <property type="molecule type" value="Genomic_DNA"/>
</dbReference>
<feature type="region of interest" description="Disordered" evidence="4">
    <location>
        <begin position="1314"/>
        <end position="1341"/>
    </location>
</feature>
<dbReference type="GO" id="GO:0045717">
    <property type="term" value="P:negative regulation of fatty acid biosynthetic process"/>
    <property type="evidence" value="ECO:0007669"/>
    <property type="project" value="TreeGrafter"/>
</dbReference>
<dbReference type="Gene3D" id="1.25.40.10">
    <property type="entry name" value="Tetratricopeptide repeat domain"/>
    <property type="match status" value="1"/>
</dbReference>
<evidence type="ECO:0000256" key="1">
    <source>
        <dbReference type="ARBA" id="ARBA00022574"/>
    </source>
</evidence>
<accession>A0A2P6TIU3</accession>
<dbReference type="Pfam" id="PF00400">
    <property type="entry name" value="WD40"/>
    <property type="match status" value="2"/>
</dbReference>
<feature type="repeat" description="WD" evidence="3">
    <location>
        <begin position="40"/>
        <end position="72"/>
    </location>
</feature>
<feature type="compositionally biased region" description="Low complexity" evidence="4">
    <location>
        <begin position="368"/>
        <end position="391"/>
    </location>
</feature>
<dbReference type="PANTHER" id="PTHR15574:SF40">
    <property type="entry name" value="WD AND TETRATRICOPEPTIDE REPEATS PROTEIN 1"/>
    <property type="match status" value="1"/>
</dbReference>
<dbReference type="InterPro" id="IPR015943">
    <property type="entry name" value="WD40/YVTN_repeat-like_dom_sf"/>
</dbReference>
<protein>
    <submittedName>
        <fullName evidence="5">WD and tetratricopeptide repeats 1-like</fullName>
    </submittedName>
</protein>
<dbReference type="GO" id="GO:0005737">
    <property type="term" value="C:cytoplasm"/>
    <property type="evidence" value="ECO:0007669"/>
    <property type="project" value="TreeGrafter"/>
</dbReference>
<organism evidence="5 6">
    <name type="scientific">Chlorella sorokiniana</name>
    <name type="common">Freshwater green alga</name>
    <dbReference type="NCBI Taxonomy" id="3076"/>
    <lineage>
        <taxon>Eukaryota</taxon>
        <taxon>Viridiplantae</taxon>
        <taxon>Chlorophyta</taxon>
        <taxon>core chlorophytes</taxon>
        <taxon>Trebouxiophyceae</taxon>
        <taxon>Chlorellales</taxon>
        <taxon>Chlorellaceae</taxon>
        <taxon>Chlorella clade</taxon>
        <taxon>Chlorella</taxon>
    </lineage>
</organism>
<dbReference type="SMART" id="SM00320">
    <property type="entry name" value="WD40"/>
    <property type="match status" value="6"/>
</dbReference>
<feature type="compositionally biased region" description="Low complexity" evidence="4">
    <location>
        <begin position="1206"/>
        <end position="1219"/>
    </location>
</feature>
<feature type="compositionally biased region" description="Basic and acidic residues" evidence="4">
    <location>
        <begin position="530"/>
        <end position="540"/>
    </location>
</feature>
<dbReference type="InterPro" id="IPR045151">
    <property type="entry name" value="DCAF8"/>
</dbReference>
<feature type="region of interest" description="Disordered" evidence="4">
    <location>
        <begin position="1178"/>
        <end position="1219"/>
    </location>
</feature>